<dbReference type="Proteomes" id="UP000008461">
    <property type="component" value="Chromosome"/>
</dbReference>
<evidence type="ECO:0000313" key="2">
    <source>
        <dbReference type="Proteomes" id="UP000008461"/>
    </source>
</evidence>
<name>F4L2D0_HALH1</name>
<reference evidence="1 2" key="1">
    <citation type="journal article" date="2011" name="Stand. Genomic Sci.">
        <title>Complete genome sequence of Haliscomenobacter hydrossis type strain (O).</title>
        <authorList>
            <consortium name="US DOE Joint Genome Institute (JGI-PGF)"/>
            <person name="Daligault H."/>
            <person name="Lapidus A."/>
            <person name="Zeytun A."/>
            <person name="Nolan M."/>
            <person name="Lucas S."/>
            <person name="Del Rio T.G."/>
            <person name="Tice H."/>
            <person name="Cheng J.F."/>
            <person name="Tapia R."/>
            <person name="Han C."/>
            <person name="Goodwin L."/>
            <person name="Pitluck S."/>
            <person name="Liolios K."/>
            <person name="Pagani I."/>
            <person name="Ivanova N."/>
            <person name="Huntemann M."/>
            <person name="Mavromatis K."/>
            <person name="Mikhailova N."/>
            <person name="Pati A."/>
            <person name="Chen A."/>
            <person name="Palaniappan K."/>
            <person name="Land M."/>
            <person name="Hauser L."/>
            <person name="Brambilla E.M."/>
            <person name="Rohde M."/>
            <person name="Verbarg S."/>
            <person name="Goker M."/>
            <person name="Bristow J."/>
            <person name="Eisen J.A."/>
            <person name="Markowitz V."/>
            <person name="Hugenholtz P."/>
            <person name="Kyrpides N.C."/>
            <person name="Klenk H.P."/>
            <person name="Woyke T."/>
        </authorList>
    </citation>
    <scope>NUCLEOTIDE SEQUENCE [LARGE SCALE GENOMIC DNA]</scope>
    <source>
        <strain evidence="2">ATCC 27775 / DSM 1100 / LMG 10767 / O</strain>
    </source>
</reference>
<evidence type="ECO:0000313" key="1">
    <source>
        <dbReference type="EMBL" id="AEE52883.1"/>
    </source>
</evidence>
<protein>
    <submittedName>
        <fullName evidence="1">Uncharacterized protein</fullName>
    </submittedName>
</protein>
<sequence length="100" mass="11579">MILKTMNYSPKEMVDYNPDTMGVEPLFKAMRVRSWKEILKKFKYVSIAMTEDIAVFSPSKRNDKYKSYSFSIDENTEFSLKDLALSELGQALLDSFANCK</sequence>
<dbReference type="STRING" id="760192.Halhy_5057"/>
<dbReference type="AlphaFoldDB" id="F4L2D0"/>
<gene>
    <name evidence="1" type="ordered locus">Halhy_5057</name>
</gene>
<dbReference type="Gene3D" id="3.40.1590.10">
    <property type="entry name" value="NMB0488-like"/>
    <property type="match status" value="1"/>
</dbReference>
<dbReference type="EMBL" id="CP002691">
    <property type="protein sequence ID" value="AEE52883.1"/>
    <property type="molecule type" value="Genomic_DNA"/>
</dbReference>
<accession>F4L2D0</accession>
<reference key="2">
    <citation type="submission" date="2011-04" db="EMBL/GenBank/DDBJ databases">
        <title>Complete sequence of chromosome of Haliscomenobacter hydrossis DSM 1100.</title>
        <authorList>
            <consortium name="US DOE Joint Genome Institute (JGI-PGF)"/>
            <person name="Lucas S."/>
            <person name="Han J."/>
            <person name="Lapidus A."/>
            <person name="Bruce D."/>
            <person name="Goodwin L."/>
            <person name="Pitluck S."/>
            <person name="Peters L."/>
            <person name="Kyrpides N."/>
            <person name="Mavromatis K."/>
            <person name="Ivanova N."/>
            <person name="Ovchinnikova G."/>
            <person name="Pagani I."/>
            <person name="Daligault H."/>
            <person name="Detter J.C."/>
            <person name="Han C."/>
            <person name="Land M."/>
            <person name="Hauser L."/>
            <person name="Markowitz V."/>
            <person name="Cheng J.-F."/>
            <person name="Hugenholtz P."/>
            <person name="Woyke T."/>
            <person name="Wu D."/>
            <person name="Verbarg S."/>
            <person name="Frueling A."/>
            <person name="Brambilla E."/>
            <person name="Klenk H.-P."/>
            <person name="Eisen J.A."/>
        </authorList>
    </citation>
    <scope>NUCLEOTIDE SEQUENCE</scope>
    <source>
        <strain>DSM 1100</strain>
    </source>
</reference>
<dbReference type="SUPFAM" id="SSF160207">
    <property type="entry name" value="NMB0488-like"/>
    <property type="match status" value="1"/>
</dbReference>
<dbReference type="InterPro" id="IPR037891">
    <property type="entry name" value="Cdil-like_sf"/>
</dbReference>
<organism evidence="1 2">
    <name type="scientific">Haliscomenobacter hydrossis (strain ATCC 27775 / DSM 1100 / LMG 10767 / O)</name>
    <dbReference type="NCBI Taxonomy" id="760192"/>
    <lineage>
        <taxon>Bacteria</taxon>
        <taxon>Pseudomonadati</taxon>
        <taxon>Bacteroidota</taxon>
        <taxon>Saprospiria</taxon>
        <taxon>Saprospirales</taxon>
        <taxon>Haliscomenobacteraceae</taxon>
        <taxon>Haliscomenobacter</taxon>
    </lineage>
</organism>
<keyword evidence="2" id="KW-1185">Reference proteome</keyword>
<dbReference type="HOGENOM" id="CLU_2301897_0_0_10"/>
<dbReference type="KEGG" id="hhy:Halhy_5057"/>
<proteinExistence type="predicted"/>